<dbReference type="Gene3D" id="1.10.1790.30">
    <property type="match status" value="1"/>
</dbReference>
<dbReference type="OrthoDB" id="2191210at2"/>
<dbReference type="Pfam" id="PF18333">
    <property type="entry name" value="ssDNA_DBD"/>
    <property type="match status" value="1"/>
</dbReference>
<dbReference type="Proteomes" id="UP000286773">
    <property type="component" value="Unassembled WGS sequence"/>
</dbReference>
<reference evidence="4 5" key="1">
    <citation type="submission" date="2017-05" db="EMBL/GenBank/DDBJ databases">
        <title>Vagococcus spp. assemblies.</title>
        <authorList>
            <person name="Gulvik C.A."/>
        </authorList>
    </citation>
    <scope>NUCLEOTIDE SEQUENCE [LARGE SCALE GENOMIC DNA]</scope>
    <source>
        <strain evidence="4 5">LMG 24798</strain>
    </source>
</reference>
<feature type="domain" description="Mga helix-turn-helix" evidence="3">
    <location>
        <begin position="82"/>
        <end position="164"/>
    </location>
</feature>
<evidence type="ECO:0000256" key="2">
    <source>
        <dbReference type="ARBA" id="ARBA00023163"/>
    </source>
</evidence>
<dbReference type="InterPro" id="IPR036388">
    <property type="entry name" value="WH-like_DNA-bd_sf"/>
</dbReference>
<evidence type="ECO:0000256" key="1">
    <source>
        <dbReference type="ARBA" id="ARBA00023015"/>
    </source>
</evidence>
<dbReference type="RefSeq" id="WP_126812453.1">
    <property type="nucleotide sequence ID" value="NZ_NGKC01000002.1"/>
</dbReference>
<dbReference type="PANTHER" id="PTHR30185">
    <property type="entry name" value="CRYPTIC BETA-GLUCOSIDE BGL OPERON ANTITERMINATOR"/>
    <property type="match status" value="1"/>
</dbReference>
<comment type="caution">
    <text evidence="4">The sequence shown here is derived from an EMBL/GenBank/DDBJ whole genome shotgun (WGS) entry which is preliminary data.</text>
</comment>
<proteinExistence type="predicted"/>
<name>A0A430B0U5_9ENTE</name>
<keyword evidence="5" id="KW-1185">Reference proteome</keyword>
<evidence type="ECO:0000313" key="5">
    <source>
        <dbReference type="Proteomes" id="UP000286773"/>
    </source>
</evidence>
<dbReference type="Gene3D" id="1.10.1790.40">
    <property type="match status" value="1"/>
</dbReference>
<dbReference type="AlphaFoldDB" id="A0A430B0U5"/>
<accession>A0A430B0U5</accession>
<keyword evidence="2" id="KW-0804">Transcription</keyword>
<dbReference type="PANTHER" id="PTHR30185:SF18">
    <property type="entry name" value="TRANSCRIPTIONAL REGULATOR MTLR"/>
    <property type="match status" value="1"/>
</dbReference>
<protein>
    <recommendedName>
        <fullName evidence="3">Mga helix-turn-helix domain-containing protein</fullName>
    </recommendedName>
</protein>
<dbReference type="EMBL" id="NGKC01000002">
    <property type="protein sequence ID" value="RSU13967.1"/>
    <property type="molecule type" value="Genomic_DNA"/>
</dbReference>
<keyword evidence="1" id="KW-0805">Transcription regulation</keyword>
<evidence type="ECO:0000259" key="3">
    <source>
        <dbReference type="Pfam" id="PF05043"/>
    </source>
</evidence>
<organism evidence="4 5">
    <name type="scientific">Vagococcus acidifermentans</name>
    <dbReference type="NCBI Taxonomy" id="564710"/>
    <lineage>
        <taxon>Bacteria</taxon>
        <taxon>Bacillati</taxon>
        <taxon>Bacillota</taxon>
        <taxon>Bacilli</taxon>
        <taxon>Lactobacillales</taxon>
        <taxon>Enterococcaceae</taxon>
        <taxon>Vagococcus</taxon>
    </lineage>
</organism>
<dbReference type="Gene3D" id="1.10.10.10">
    <property type="entry name" value="Winged helix-like DNA-binding domain superfamily/Winged helix DNA-binding domain"/>
    <property type="match status" value="2"/>
</dbReference>
<evidence type="ECO:0000313" key="4">
    <source>
        <dbReference type="EMBL" id="RSU13967.1"/>
    </source>
</evidence>
<gene>
    <name evidence="4" type="ORF">CBF27_03445</name>
</gene>
<dbReference type="InterPro" id="IPR007737">
    <property type="entry name" value="Mga_HTH"/>
</dbReference>
<dbReference type="Gene3D" id="3.40.50.2300">
    <property type="match status" value="1"/>
</dbReference>
<sequence>MYFLAKQLITEKDIRRKIAIIECLVNQEKATAKQIAALVKTTERTVFNDISHMRSELPAGWVIEAEGNNGMQLVNYGSTPANHIWENFMNDSLGIRIVRELLKTSQVPVQLFAAENGVSFETLRRHITKMNMQLDSFHLSIRLTAKTLYWKGDEINIRIFYHRLLLPFTHNNFFFDDYPVHESNYQFFLKQLRRNDLDVATETVFGTCWFFINTIRIKAGCRLSDDMAANFDDPLFVLFKQYLETLYESEGIYIKDDELFFAFFCFLESWGYNKTLPPVLQQTIVSHYQHLISYCDATAGKISAHLGKTVNLTALTDGLLLFFLKYAESHILADRFLLEHQELIEFSQDKFPELFQFIDHLINHSNSIIRVADSAPVVSTLLLITQDALLSVNQTWLTAYFVFQGEPAWKNYLYQELQGLLGSRVALAMTELDELPHLPGGDSDILISNMLIESSLTLPVYYISSIPTRNELDRLKRAVSSLYL</sequence>
<dbReference type="Pfam" id="PF05043">
    <property type="entry name" value="Mga"/>
    <property type="match status" value="1"/>
</dbReference>
<dbReference type="InterPro" id="IPR050661">
    <property type="entry name" value="BglG_antiterminators"/>
</dbReference>